<feature type="domain" description="3'-5' exonuclease" evidence="3">
    <location>
        <begin position="12"/>
        <end position="187"/>
    </location>
</feature>
<evidence type="ECO:0000313" key="5">
    <source>
        <dbReference type="Proteomes" id="UP000591131"/>
    </source>
</evidence>
<dbReference type="InterPro" id="IPR002562">
    <property type="entry name" value="3'-5'_exonuclease_dom"/>
</dbReference>
<evidence type="ECO:0000256" key="1">
    <source>
        <dbReference type="ARBA" id="ARBA00022722"/>
    </source>
</evidence>
<dbReference type="EMBL" id="JAAPAO010000333">
    <property type="protein sequence ID" value="KAF4662882.1"/>
    <property type="molecule type" value="Genomic_DNA"/>
</dbReference>
<dbReference type="PANTHER" id="PTHR13620">
    <property type="entry name" value="3-5 EXONUCLEASE"/>
    <property type="match status" value="1"/>
</dbReference>
<dbReference type="PANTHER" id="PTHR13620:SF104">
    <property type="entry name" value="EXONUCLEASE 3'-5' DOMAIN-CONTAINING PROTEIN 2"/>
    <property type="match status" value="1"/>
</dbReference>
<dbReference type="Gene3D" id="3.30.420.10">
    <property type="entry name" value="Ribonuclease H-like superfamily/Ribonuclease H"/>
    <property type="match status" value="1"/>
</dbReference>
<dbReference type="Pfam" id="PF01612">
    <property type="entry name" value="DNA_pol_A_exo1"/>
    <property type="match status" value="1"/>
</dbReference>
<dbReference type="GO" id="GO:0006139">
    <property type="term" value="P:nucleobase-containing compound metabolic process"/>
    <property type="evidence" value="ECO:0007669"/>
    <property type="project" value="InterPro"/>
</dbReference>
<accession>A0A7J6LU84</accession>
<dbReference type="InterPro" id="IPR012337">
    <property type="entry name" value="RNaseH-like_sf"/>
</dbReference>
<proteinExistence type="predicted"/>
<name>A0A7J6LU84_PERCH</name>
<gene>
    <name evidence="4" type="ORF">FOL47_006024</name>
</gene>
<keyword evidence="1" id="KW-0540">Nuclease</keyword>
<dbReference type="InterPro" id="IPR051132">
    <property type="entry name" value="3-5_Exonuclease_domain"/>
</dbReference>
<evidence type="ECO:0000256" key="2">
    <source>
        <dbReference type="ARBA" id="ARBA00022801"/>
    </source>
</evidence>
<protein>
    <recommendedName>
        <fullName evidence="3">3'-5' exonuclease domain-containing protein</fullName>
    </recommendedName>
</protein>
<keyword evidence="2" id="KW-0378">Hydrolase</keyword>
<dbReference type="GO" id="GO:0005737">
    <property type="term" value="C:cytoplasm"/>
    <property type="evidence" value="ECO:0007669"/>
    <property type="project" value="TreeGrafter"/>
</dbReference>
<evidence type="ECO:0000259" key="3">
    <source>
        <dbReference type="Pfam" id="PF01612"/>
    </source>
</evidence>
<keyword evidence="5" id="KW-1185">Reference proteome</keyword>
<dbReference type="InterPro" id="IPR036397">
    <property type="entry name" value="RNaseH_sf"/>
</dbReference>
<sequence>MKEYDGFGGEIIVVENEDDIQFVREKLAGHSIVGIDFEWDEGAKDPPVSLVQIATPGVAVLFRVDVAQPVLHPVAREILLNEVRSALVYVYTWTASQKIMKIGVGMGSSDFKKVQESFGVGIPPDQTIDMLLEAQKRGLPKPGLKGMCEAIGYTIDKPGYLPSFYHWTGEQLTRGQKLYAAGDAWFPILVAAVWGVIKLSEEEILAMKELIIKIPPEECIKQQASIDS</sequence>
<dbReference type="GO" id="GO:0005634">
    <property type="term" value="C:nucleus"/>
    <property type="evidence" value="ECO:0007669"/>
    <property type="project" value="TreeGrafter"/>
</dbReference>
<reference evidence="4 5" key="1">
    <citation type="submission" date="2020-04" db="EMBL/GenBank/DDBJ databases">
        <title>Perkinsus chesapeaki whole genome sequence.</title>
        <authorList>
            <person name="Bogema D.R."/>
        </authorList>
    </citation>
    <scope>NUCLEOTIDE SEQUENCE [LARGE SCALE GENOMIC DNA]</scope>
    <source>
        <strain evidence="4">ATCC PRA-425</strain>
    </source>
</reference>
<dbReference type="AlphaFoldDB" id="A0A7J6LU84"/>
<evidence type="ECO:0000313" key="4">
    <source>
        <dbReference type="EMBL" id="KAF4662882.1"/>
    </source>
</evidence>
<dbReference type="GO" id="GO:0008408">
    <property type="term" value="F:3'-5' exonuclease activity"/>
    <property type="evidence" value="ECO:0007669"/>
    <property type="project" value="InterPro"/>
</dbReference>
<organism evidence="4 5">
    <name type="scientific">Perkinsus chesapeaki</name>
    <name type="common">Clam parasite</name>
    <name type="synonym">Perkinsus andrewsi</name>
    <dbReference type="NCBI Taxonomy" id="330153"/>
    <lineage>
        <taxon>Eukaryota</taxon>
        <taxon>Sar</taxon>
        <taxon>Alveolata</taxon>
        <taxon>Perkinsozoa</taxon>
        <taxon>Perkinsea</taxon>
        <taxon>Perkinsida</taxon>
        <taxon>Perkinsidae</taxon>
        <taxon>Perkinsus</taxon>
    </lineage>
</organism>
<dbReference type="OrthoDB" id="1920326at2759"/>
<comment type="caution">
    <text evidence="4">The sequence shown here is derived from an EMBL/GenBank/DDBJ whole genome shotgun (WGS) entry which is preliminary data.</text>
</comment>
<dbReference type="SUPFAM" id="SSF53098">
    <property type="entry name" value="Ribonuclease H-like"/>
    <property type="match status" value="1"/>
</dbReference>
<dbReference type="Proteomes" id="UP000591131">
    <property type="component" value="Unassembled WGS sequence"/>
</dbReference>
<dbReference type="GO" id="GO:0003676">
    <property type="term" value="F:nucleic acid binding"/>
    <property type="evidence" value="ECO:0007669"/>
    <property type="project" value="InterPro"/>
</dbReference>